<dbReference type="GO" id="GO:0008757">
    <property type="term" value="F:S-adenosylmethionine-dependent methyltransferase activity"/>
    <property type="evidence" value="ECO:0007669"/>
    <property type="project" value="InterPro"/>
</dbReference>
<protein>
    <recommendedName>
        <fullName evidence="4">Methyltransferase type 11 domain-containing protein</fullName>
    </recommendedName>
</protein>
<dbReference type="SUPFAM" id="SSF53335">
    <property type="entry name" value="S-adenosyl-L-methionine-dependent methyltransferases"/>
    <property type="match status" value="1"/>
</dbReference>
<dbReference type="PANTHER" id="PTHR44942:SF4">
    <property type="entry name" value="METHYLTRANSFERASE TYPE 11 DOMAIN-CONTAINING PROTEIN"/>
    <property type="match status" value="1"/>
</dbReference>
<evidence type="ECO:0000256" key="2">
    <source>
        <dbReference type="ARBA" id="ARBA00022603"/>
    </source>
</evidence>
<keyword evidence="3" id="KW-0808">Transferase</keyword>
<name>A0A381V0R5_9ZZZZ</name>
<organism evidence="5">
    <name type="scientific">marine metagenome</name>
    <dbReference type="NCBI Taxonomy" id="408172"/>
    <lineage>
        <taxon>unclassified sequences</taxon>
        <taxon>metagenomes</taxon>
        <taxon>ecological metagenomes</taxon>
    </lineage>
</organism>
<sequence>MNYNVETEQRHYDSIYGQKRKDWPYDHLFRSADKTFNNQVIELINQRDFTKILDLGCGNGEKTKYLQFIDKVKLIGIDISPVGIERANNEKEKNAEFYVMNAEKLSFNSNEFDLIINHGSFSSLNMSVVWPKLVHVLKPGGALVGIETLGSNPLFALKRKFNLWRKIRTTNVINRIVTSAWLRRRAKIFQKSSQIFFGLTSTIWAPYLSIFPMNSFLRHSINFTDKIDQYLLEIPLFQGLSYKTVFTFKSLIK</sequence>
<dbReference type="GO" id="GO:0032259">
    <property type="term" value="P:methylation"/>
    <property type="evidence" value="ECO:0007669"/>
    <property type="project" value="UniProtKB-KW"/>
</dbReference>
<dbReference type="PANTHER" id="PTHR44942">
    <property type="entry name" value="METHYLTRANSF_11 DOMAIN-CONTAINING PROTEIN"/>
    <property type="match status" value="1"/>
</dbReference>
<evidence type="ECO:0000259" key="4">
    <source>
        <dbReference type="Pfam" id="PF08241"/>
    </source>
</evidence>
<proteinExistence type="inferred from homology"/>
<gene>
    <name evidence="5" type="ORF">METZ01_LOCUS85677</name>
</gene>
<dbReference type="CDD" id="cd02440">
    <property type="entry name" value="AdoMet_MTases"/>
    <property type="match status" value="1"/>
</dbReference>
<dbReference type="AlphaFoldDB" id="A0A381V0R5"/>
<dbReference type="InterPro" id="IPR013216">
    <property type="entry name" value="Methyltransf_11"/>
</dbReference>
<evidence type="ECO:0000256" key="3">
    <source>
        <dbReference type="ARBA" id="ARBA00022679"/>
    </source>
</evidence>
<comment type="similarity">
    <text evidence="1">Belongs to the methyltransferase superfamily.</text>
</comment>
<accession>A0A381V0R5</accession>
<dbReference type="EMBL" id="UINC01007348">
    <property type="protein sequence ID" value="SVA32823.1"/>
    <property type="molecule type" value="Genomic_DNA"/>
</dbReference>
<evidence type="ECO:0000313" key="5">
    <source>
        <dbReference type="EMBL" id="SVA32823.1"/>
    </source>
</evidence>
<reference evidence="5" key="1">
    <citation type="submission" date="2018-05" db="EMBL/GenBank/DDBJ databases">
        <authorList>
            <person name="Lanie J.A."/>
            <person name="Ng W.-L."/>
            <person name="Kazmierczak K.M."/>
            <person name="Andrzejewski T.M."/>
            <person name="Davidsen T.M."/>
            <person name="Wayne K.J."/>
            <person name="Tettelin H."/>
            <person name="Glass J.I."/>
            <person name="Rusch D."/>
            <person name="Podicherti R."/>
            <person name="Tsui H.-C.T."/>
            <person name="Winkler M.E."/>
        </authorList>
    </citation>
    <scope>NUCLEOTIDE SEQUENCE</scope>
</reference>
<feature type="domain" description="Methyltransferase type 11" evidence="4">
    <location>
        <begin position="53"/>
        <end position="144"/>
    </location>
</feature>
<dbReference type="Gene3D" id="3.40.50.150">
    <property type="entry name" value="Vaccinia Virus protein VP39"/>
    <property type="match status" value="1"/>
</dbReference>
<evidence type="ECO:0000256" key="1">
    <source>
        <dbReference type="ARBA" id="ARBA00008361"/>
    </source>
</evidence>
<keyword evidence="2" id="KW-0489">Methyltransferase</keyword>
<dbReference type="InterPro" id="IPR051052">
    <property type="entry name" value="Diverse_substrate_MTase"/>
</dbReference>
<dbReference type="Pfam" id="PF08241">
    <property type="entry name" value="Methyltransf_11"/>
    <property type="match status" value="1"/>
</dbReference>
<dbReference type="InterPro" id="IPR029063">
    <property type="entry name" value="SAM-dependent_MTases_sf"/>
</dbReference>